<dbReference type="RefSeq" id="WP_171560723.1">
    <property type="nucleotide sequence ID" value="NZ_JABFCS010000001.1"/>
</dbReference>
<evidence type="ECO:0000256" key="3">
    <source>
        <dbReference type="SAM" id="MobiDB-lite"/>
    </source>
</evidence>
<comment type="caution">
    <text evidence="5">The sequence shown here is derived from an EMBL/GenBank/DDBJ whole genome shotgun (WGS) entry which is preliminary data.</text>
</comment>
<feature type="compositionally biased region" description="Basic and acidic residues" evidence="3">
    <location>
        <begin position="226"/>
        <end position="236"/>
    </location>
</feature>
<comment type="similarity">
    <text evidence="1">Belongs to the MlaA family.</text>
</comment>
<keyword evidence="5" id="KW-0449">Lipoprotein</keyword>
<accession>A0A849K727</accession>
<dbReference type="AlphaFoldDB" id="A0A849K727"/>
<feature type="chain" id="PRO_5032629182" evidence="4">
    <location>
        <begin position="23"/>
        <end position="266"/>
    </location>
</feature>
<dbReference type="GO" id="GO:0016020">
    <property type="term" value="C:membrane"/>
    <property type="evidence" value="ECO:0007669"/>
    <property type="project" value="InterPro"/>
</dbReference>
<feature type="signal peptide" evidence="4">
    <location>
        <begin position="1"/>
        <end position="22"/>
    </location>
</feature>
<evidence type="ECO:0000256" key="2">
    <source>
        <dbReference type="ARBA" id="ARBA00022729"/>
    </source>
</evidence>
<dbReference type="EMBL" id="JABFCS010000001">
    <property type="protein sequence ID" value="NNU44202.1"/>
    <property type="molecule type" value="Genomic_DNA"/>
</dbReference>
<feature type="region of interest" description="Disordered" evidence="3">
    <location>
        <begin position="226"/>
        <end position="266"/>
    </location>
</feature>
<gene>
    <name evidence="5" type="ORF">HK415_15095</name>
</gene>
<name>A0A849K727_9BURK</name>
<sequence length="266" mass="29436">MKAVPLRAPRILAALAVPLALAGCATVAQPNPRDPWEGFNRRSHEFNENVDRIVLKPAATFYREKVPPLVRTGVSNFFGNLGDAWSAVNSLLQFRLQDFSDNYARFQLNSSFGILGIFDLASDLNIDRHREDFGQTLGRWGVPTGPYVVLPLLGPSTLRDAAALPVEYRFDLLRTVDPGGLRAGLQTLRVIDTRANLIRVSNVLEEVSLDKYSFTRDAYLQRRRAEVFDREEDREVPPPLPDESLEPAPAAAPAAPAGQPQPAPAR</sequence>
<feature type="compositionally biased region" description="Low complexity" evidence="3">
    <location>
        <begin position="246"/>
        <end position="258"/>
    </location>
</feature>
<dbReference type="PRINTS" id="PR01805">
    <property type="entry name" value="VACJLIPOPROT"/>
</dbReference>
<evidence type="ECO:0000313" key="6">
    <source>
        <dbReference type="Proteomes" id="UP000552954"/>
    </source>
</evidence>
<dbReference type="PANTHER" id="PTHR30035:SF3">
    <property type="entry name" value="INTERMEMBRANE PHOSPHOLIPID TRANSPORT SYSTEM LIPOPROTEIN MLAA"/>
    <property type="match status" value="1"/>
</dbReference>
<protein>
    <submittedName>
        <fullName evidence="5">VacJ family lipoprotein</fullName>
    </submittedName>
</protein>
<dbReference type="PROSITE" id="PS51257">
    <property type="entry name" value="PROKAR_LIPOPROTEIN"/>
    <property type="match status" value="1"/>
</dbReference>
<proteinExistence type="inferred from homology"/>
<keyword evidence="2 4" id="KW-0732">Signal</keyword>
<evidence type="ECO:0000313" key="5">
    <source>
        <dbReference type="EMBL" id="NNU44202.1"/>
    </source>
</evidence>
<dbReference type="PANTHER" id="PTHR30035">
    <property type="entry name" value="LIPOPROTEIN VACJ-RELATED"/>
    <property type="match status" value="1"/>
</dbReference>
<keyword evidence="6" id="KW-1185">Reference proteome</keyword>
<dbReference type="GO" id="GO:0120010">
    <property type="term" value="P:intermembrane phospholipid transfer"/>
    <property type="evidence" value="ECO:0007669"/>
    <property type="project" value="TreeGrafter"/>
</dbReference>
<dbReference type="Pfam" id="PF04333">
    <property type="entry name" value="MlaA"/>
    <property type="match status" value="1"/>
</dbReference>
<organism evidence="5 6">
    <name type="scientific">Ramlibacter montanisoli</name>
    <dbReference type="NCBI Taxonomy" id="2732512"/>
    <lineage>
        <taxon>Bacteria</taxon>
        <taxon>Pseudomonadati</taxon>
        <taxon>Pseudomonadota</taxon>
        <taxon>Betaproteobacteria</taxon>
        <taxon>Burkholderiales</taxon>
        <taxon>Comamonadaceae</taxon>
        <taxon>Ramlibacter</taxon>
    </lineage>
</organism>
<evidence type="ECO:0000256" key="4">
    <source>
        <dbReference type="SAM" id="SignalP"/>
    </source>
</evidence>
<reference evidence="5 6" key="2">
    <citation type="submission" date="2020-06" db="EMBL/GenBank/DDBJ databases">
        <title>Ramlibacter rhizophilus sp. nov., isolated from rhizosphere soil of national flower Mugunghwa from South Korea.</title>
        <authorList>
            <person name="Zheng-Fei Y."/>
            <person name="Huan T."/>
        </authorList>
    </citation>
    <scope>NUCLEOTIDE SEQUENCE [LARGE SCALE GENOMIC DNA]</scope>
    <source>
        <strain evidence="5 6">B156</strain>
    </source>
</reference>
<reference evidence="5 6" key="1">
    <citation type="submission" date="2020-05" db="EMBL/GenBank/DDBJ databases">
        <authorList>
            <person name="Khan S.A."/>
            <person name="Jeon C.O."/>
            <person name="Chun B.H."/>
        </authorList>
    </citation>
    <scope>NUCLEOTIDE SEQUENCE [LARGE SCALE GENOMIC DNA]</scope>
    <source>
        <strain evidence="5 6">B156</strain>
    </source>
</reference>
<dbReference type="Proteomes" id="UP000552954">
    <property type="component" value="Unassembled WGS sequence"/>
</dbReference>
<evidence type="ECO:0000256" key="1">
    <source>
        <dbReference type="ARBA" id="ARBA00010634"/>
    </source>
</evidence>
<dbReference type="InterPro" id="IPR007428">
    <property type="entry name" value="MlaA"/>
</dbReference>